<accession>A0A0D6I5R1</accession>
<dbReference type="PANTHER" id="PTHR43767:SF1">
    <property type="entry name" value="NONRIBOSOMAL PEPTIDE SYNTHASE PES1 (EUROFUNG)-RELATED"/>
    <property type="match status" value="1"/>
</dbReference>
<evidence type="ECO:0000256" key="1">
    <source>
        <dbReference type="ARBA" id="ARBA00006432"/>
    </source>
</evidence>
<comment type="similarity">
    <text evidence="1">Belongs to the ATP-dependent AMP-binding enzyme family.</text>
</comment>
<proteinExistence type="inferred from homology"/>
<dbReference type="AlphaFoldDB" id="A0A0D6I5R1"/>
<dbReference type="Gene3D" id="3.30.300.30">
    <property type="match status" value="1"/>
</dbReference>
<keyword evidence="2" id="KW-0436">Ligase</keyword>
<comment type="caution">
    <text evidence="5">The sequence shown here is derived from an EMBL/GenBank/DDBJ whole genome shotgun (WGS) entry which is preliminary data.</text>
</comment>
<reference evidence="5" key="1">
    <citation type="submission" date="2022-12" db="EMBL/GenBank/DDBJ databases">
        <authorList>
            <person name="Voronina O.L."/>
            <person name="Kunda M.S."/>
            <person name="Ryzhova N."/>
            <person name="Aksenova E.I."/>
        </authorList>
    </citation>
    <scope>NUCLEOTIDE SEQUENCE</scope>
    <source>
        <strain evidence="5">SCCH136:Ach223948</strain>
    </source>
</reference>
<dbReference type="Proteomes" id="UP001141992">
    <property type="component" value="Unassembled WGS sequence"/>
</dbReference>
<evidence type="ECO:0000256" key="2">
    <source>
        <dbReference type="ARBA" id="ARBA00022598"/>
    </source>
</evidence>
<evidence type="ECO:0000313" key="5">
    <source>
        <dbReference type="EMBL" id="MCZ8402755.1"/>
    </source>
</evidence>
<dbReference type="InterPro" id="IPR025110">
    <property type="entry name" value="AMP-bd_C"/>
</dbReference>
<gene>
    <name evidence="5" type="ORF">O9570_14985</name>
</gene>
<protein>
    <submittedName>
        <fullName evidence="5">AMP-binding protein</fullName>
    </submittedName>
</protein>
<feature type="domain" description="AMP-dependent synthetase/ligase" evidence="3">
    <location>
        <begin position="8"/>
        <end position="369"/>
    </location>
</feature>
<dbReference type="GeneID" id="75277968"/>
<dbReference type="Pfam" id="PF00501">
    <property type="entry name" value="AMP-binding"/>
    <property type="match status" value="1"/>
</dbReference>
<evidence type="ECO:0000259" key="3">
    <source>
        <dbReference type="Pfam" id="PF00501"/>
    </source>
</evidence>
<organism evidence="5 6">
    <name type="scientific">Alcaligenes xylosoxydans xylosoxydans</name>
    <name type="common">Achromobacter xylosoxidans</name>
    <dbReference type="NCBI Taxonomy" id="85698"/>
    <lineage>
        <taxon>Bacteria</taxon>
        <taxon>Pseudomonadati</taxon>
        <taxon>Pseudomonadota</taxon>
        <taxon>Betaproteobacteria</taxon>
        <taxon>Burkholderiales</taxon>
        <taxon>Alcaligenaceae</taxon>
        <taxon>Achromobacter</taxon>
    </lineage>
</organism>
<dbReference type="InterPro" id="IPR045851">
    <property type="entry name" value="AMP-bd_C_sf"/>
</dbReference>
<dbReference type="GO" id="GO:0016878">
    <property type="term" value="F:acid-thiol ligase activity"/>
    <property type="evidence" value="ECO:0007669"/>
    <property type="project" value="UniProtKB-ARBA"/>
</dbReference>
<name>A0A0D6I5R1_ALCXX</name>
<dbReference type="FunFam" id="3.30.300.30:FF:000008">
    <property type="entry name" value="2,3-dihydroxybenzoate-AMP ligase"/>
    <property type="match status" value="1"/>
</dbReference>
<evidence type="ECO:0000313" key="6">
    <source>
        <dbReference type="Proteomes" id="UP001141992"/>
    </source>
</evidence>
<dbReference type="SUPFAM" id="SSF56801">
    <property type="entry name" value="Acetyl-CoA synthetase-like"/>
    <property type="match status" value="1"/>
</dbReference>
<evidence type="ECO:0000259" key="4">
    <source>
        <dbReference type="Pfam" id="PF13193"/>
    </source>
</evidence>
<feature type="domain" description="AMP-binding enzyme C-terminal" evidence="4">
    <location>
        <begin position="419"/>
        <end position="494"/>
    </location>
</feature>
<dbReference type="EMBL" id="JAPZVI010000010">
    <property type="protein sequence ID" value="MCZ8402755.1"/>
    <property type="molecule type" value="Genomic_DNA"/>
</dbReference>
<dbReference type="KEGG" id="axx:ERS451415_04107"/>
<dbReference type="RefSeq" id="WP_024069647.1">
    <property type="nucleotide sequence ID" value="NZ_CABIYZ010000004.1"/>
</dbReference>
<dbReference type="InterPro" id="IPR020845">
    <property type="entry name" value="AMP-binding_CS"/>
</dbReference>
<dbReference type="PANTHER" id="PTHR43767">
    <property type="entry name" value="LONG-CHAIN-FATTY-ACID--COA LIGASE"/>
    <property type="match status" value="1"/>
</dbReference>
<sequence length="519" mass="55930">MNIANWLQAAALEHGGRPALHTGLRLHANYRDFARRAAALADWLQRDHGLAPGDRVALFARNRVEYLELLYAAWWLGAVAVPINPKLHPKEVGWIAANADASVIFTDRLDDLPAGCLPDGCRHLEIDGADYARACAGTGPWAPPAPLAADALAWLFYTSGTTGRPKGVMLSHRNLVAMGLCYAVDVETVEPGDGMLYAAPMSHGAGLYHVLYVRKAARHVVPESRGFEPAEILALAEQTGPLSFFAAPTMIKRLVEQARAGGRDGRGIKTIIYGGAPMYLADLEEALAVLGQRFVQIYGQGESPMTITALSREVIADAAHPERAARLASVGTAQSCMELRVVDAALRAVPSCTEGEVLVRGNAVMQGYWRNDPATAETLVDGWLRTGDIGRLDHSGFLTLTDRSKDVIISGGSNIYPREVEETLARHPGVREVAVVGAPSAQWGEEVVAFVVSRPGATLAPEELDAWCRGEIASFKKPKRYVFHEELPKNSYGKILKTALREALRSAEPGGQGDASPGR</sequence>
<dbReference type="Gene3D" id="3.40.50.12780">
    <property type="entry name" value="N-terminal domain of ligase-like"/>
    <property type="match status" value="1"/>
</dbReference>
<dbReference type="InterPro" id="IPR000873">
    <property type="entry name" value="AMP-dep_synth/lig_dom"/>
</dbReference>
<dbReference type="Pfam" id="PF13193">
    <property type="entry name" value="AMP-binding_C"/>
    <property type="match status" value="1"/>
</dbReference>
<dbReference type="PROSITE" id="PS00455">
    <property type="entry name" value="AMP_BINDING"/>
    <property type="match status" value="1"/>
</dbReference>
<dbReference type="InterPro" id="IPR042099">
    <property type="entry name" value="ANL_N_sf"/>
</dbReference>
<dbReference type="InterPro" id="IPR050237">
    <property type="entry name" value="ATP-dep_AMP-bd_enzyme"/>
</dbReference>
<dbReference type="eggNOG" id="COG0318">
    <property type="taxonomic scope" value="Bacteria"/>
</dbReference>